<protein>
    <submittedName>
        <fullName evidence="6">TlpA family protein disulfide reductase</fullName>
    </submittedName>
</protein>
<keyword evidence="3" id="KW-0676">Redox-active center</keyword>
<dbReference type="Gene3D" id="3.40.30.10">
    <property type="entry name" value="Glutaredoxin"/>
    <property type="match status" value="1"/>
</dbReference>
<dbReference type="PROSITE" id="PS00194">
    <property type="entry name" value="THIOREDOXIN_1"/>
    <property type="match status" value="1"/>
</dbReference>
<keyword evidence="4" id="KW-1133">Transmembrane helix</keyword>
<dbReference type="InterPro" id="IPR017937">
    <property type="entry name" value="Thioredoxin_CS"/>
</dbReference>
<accession>A0ABT5RZP7</accession>
<proteinExistence type="predicted"/>
<keyword evidence="4" id="KW-0472">Membrane</keyword>
<feature type="transmembrane region" description="Helical" evidence="4">
    <location>
        <begin position="6"/>
        <end position="28"/>
    </location>
</feature>
<keyword evidence="4" id="KW-0812">Transmembrane</keyword>
<evidence type="ECO:0000259" key="5">
    <source>
        <dbReference type="PROSITE" id="PS51352"/>
    </source>
</evidence>
<dbReference type="SUPFAM" id="SSF52833">
    <property type="entry name" value="Thioredoxin-like"/>
    <property type="match status" value="1"/>
</dbReference>
<feature type="transmembrane region" description="Helical" evidence="4">
    <location>
        <begin position="114"/>
        <end position="135"/>
    </location>
</feature>
<dbReference type="RefSeq" id="WP_274112281.1">
    <property type="nucleotide sequence ID" value="NZ_JAPCKI010000010.1"/>
</dbReference>
<comment type="caution">
    <text evidence="6">The sequence shown here is derived from an EMBL/GenBank/DDBJ whole genome shotgun (WGS) entry which is preliminary data.</text>
</comment>
<keyword evidence="2" id="KW-0201">Cytochrome c-type biogenesis</keyword>
<feature type="transmembrane region" description="Helical" evidence="4">
    <location>
        <begin position="87"/>
        <end position="102"/>
    </location>
</feature>
<reference evidence="6" key="1">
    <citation type="submission" date="2022-10" db="EMBL/GenBank/DDBJ databases">
        <title>Description of microaerobic benzene degrading bacteria.</title>
        <authorList>
            <person name="Bedics A."/>
            <person name="Tancsics A."/>
            <person name="Banerjee S."/>
        </authorList>
    </citation>
    <scope>NUCLEOTIDE SEQUENCE</scope>
    <source>
        <strain evidence="6">D2M1</strain>
    </source>
</reference>
<comment type="subcellular location">
    <subcellularLocation>
        <location evidence="1">Cell envelope</location>
    </subcellularLocation>
</comment>
<evidence type="ECO:0000256" key="1">
    <source>
        <dbReference type="ARBA" id="ARBA00004196"/>
    </source>
</evidence>
<evidence type="ECO:0000313" key="7">
    <source>
        <dbReference type="Proteomes" id="UP001148932"/>
    </source>
</evidence>
<dbReference type="InterPro" id="IPR001640">
    <property type="entry name" value="Lgt"/>
</dbReference>
<sequence length="276" mass="29523">MLSLSLGPIALPLAPFLLLIAIWGSSWLASRLARQGADKVPGEQAGRTVTHAALLGLVAARLAYLVWHADAYLASPWAAFDLRDGGWSAPAGLVAGVAWLAWRGSVTPWLRRPLAVSGTAGVAFWWLATLASGLAGTHSLPPVQLVRIEDARVLSLTEAARGRPVVVNLWASWCGPCRVEMPMLAAAQQREPTVAFLFVNQGESPATVQSFLQQQGFTLREVLLDSGSSLGQAIASRGLPITLFFDAKGRQVDAHFGILNPAALESRLRQLRTAPR</sequence>
<dbReference type="InterPro" id="IPR036249">
    <property type="entry name" value="Thioredoxin-like_sf"/>
</dbReference>
<dbReference type="PROSITE" id="PS51352">
    <property type="entry name" value="THIOREDOXIN_2"/>
    <property type="match status" value="1"/>
</dbReference>
<feature type="transmembrane region" description="Helical" evidence="4">
    <location>
        <begin position="49"/>
        <end position="67"/>
    </location>
</feature>
<evidence type="ECO:0000256" key="4">
    <source>
        <dbReference type="SAM" id="Phobius"/>
    </source>
</evidence>
<evidence type="ECO:0000256" key="3">
    <source>
        <dbReference type="ARBA" id="ARBA00023284"/>
    </source>
</evidence>
<dbReference type="PANTHER" id="PTHR42852:SF13">
    <property type="entry name" value="PROTEIN DIPZ"/>
    <property type="match status" value="1"/>
</dbReference>
<keyword evidence="7" id="KW-1185">Reference proteome</keyword>
<dbReference type="Pfam" id="PF01790">
    <property type="entry name" value="LGT"/>
    <property type="match status" value="1"/>
</dbReference>
<dbReference type="PANTHER" id="PTHR42852">
    <property type="entry name" value="THIOL:DISULFIDE INTERCHANGE PROTEIN DSBE"/>
    <property type="match status" value="1"/>
</dbReference>
<dbReference type="Proteomes" id="UP001148932">
    <property type="component" value="Unassembled WGS sequence"/>
</dbReference>
<dbReference type="InterPro" id="IPR013740">
    <property type="entry name" value="Redoxin"/>
</dbReference>
<evidence type="ECO:0000313" key="6">
    <source>
        <dbReference type="EMBL" id="MDD2179169.1"/>
    </source>
</evidence>
<organism evidence="6 7">
    <name type="scientific">Acidovorax benzenivorans</name>
    <dbReference type="NCBI Taxonomy" id="2987520"/>
    <lineage>
        <taxon>Bacteria</taxon>
        <taxon>Pseudomonadati</taxon>
        <taxon>Pseudomonadota</taxon>
        <taxon>Betaproteobacteria</taxon>
        <taxon>Burkholderiales</taxon>
        <taxon>Comamonadaceae</taxon>
        <taxon>Acidovorax</taxon>
    </lineage>
</organism>
<dbReference type="InterPro" id="IPR050553">
    <property type="entry name" value="Thioredoxin_ResA/DsbE_sf"/>
</dbReference>
<evidence type="ECO:0000256" key="2">
    <source>
        <dbReference type="ARBA" id="ARBA00022748"/>
    </source>
</evidence>
<dbReference type="EMBL" id="JAPCKI010000010">
    <property type="protein sequence ID" value="MDD2179169.1"/>
    <property type="molecule type" value="Genomic_DNA"/>
</dbReference>
<dbReference type="Pfam" id="PF08534">
    <property type="entry name" value="Redoxin"/>
    <property type="match status" value="1"/>
</dbReference>
<feature type="domain" description="Thioredoxin" evidence="5">
    <location>
        <begin position="134"/>
        <end position="273"/>
    </location>
</feature>
<name>A0ABT5RZP7_9BURK</name>
<gene>
    <name evidence="6" type="ORF">OIN59_17165</name>
</gene>
<dbReference type="InterPro" id="IPR013766">
    <property type="entry name" value="Thioredoxin_domain"/>
</dbReference>
<dbReference type="CDD" id="cd02966">
    <property type="entry name" value="TlpA_like_family"/>
    <property type="match status" value="1"/>
</dbReference>